<dbReference type="RefSeq" id="XP_041186784.1">
    <property type="nucleotide sequence ID" value="XM_041333610.1"/>
</dbReference>
<comment type="caution">
    <text evidence="2">The sequence shown here is derived from an EMBL/GenBank/DDBJ whole genome shotgun (WGS) entry which is preliminary data.</text>
</comment>
<keyword evidence="3" id="KW-1185">Reference proteome</keyword>
<feature type="region of interest" description="Disordered" evidence="1">
    <location>
        <begin position="390"/>
        <end position="416"/>
    </location>
</feature>
<evidence type="ECO:0000313" key="2">
    <source>
        <dbReference type="EMBL" id="KAG1804138.1"/>
    </source>
</evidence>
<dbReference type="EMBL" id="JABBWG010000062">
    <property type="protein sequence ID" value="KAG1804138.1"/>
    <property type="molecule type" value="Genomic_DNA"/>
</dbReference>
<proteinExistence type="predicted"/>
<accession>A0A9P7J5V8</accession>
<gene>
    <name evidence="2" type="ORF">BJ212DRAFT_1304437</name>
</gene>
<reference evidence="2" key="1">
    <citation type="journal article" date="2020" name="New Phytol.">
        <title>Comparative genomics reveals dynamic genome evolution in host specialist ectomycorrhizal fungi.</title>
        <authorList>
            <person name="Lofgren L.A."/>
            <person name="Nguyen N.H."/>
            <person name="Vilgalys R."/>
            <person name="Ruytinx J."/>
            <person name="Liao H.L."/>
            <person name="Branco S."/>
            <person name="Kuo A."/>
            <person name="LaButti K."/>
            <person name="Lipzen A."/>
            <person name="Andreopoulos W."/>
            <person name="Pangilinan J."/>
            <person name="Riley R."/>
            <person name="Hundley H."/>
            <person name="Na H."/>
            <person name="Barry K."/>
            <person name="Grigoriev I.V."/>
            <person name="Stajich J.E."/>
            <person name="Kennedy P.G."/>
        </authorList>
    </citation>
    <scope>NUCLEOTIDE SEQUENCE</scope>
    <source>
        <strain evidence="2">MN1</strain>
    </source>
</reference>
<dbReference type="Proteomes" id="UP000807769">
    <property type="component" value="Unassembled WGS sequence"/>
</dbReference>
<evidence type="ECO:0000256" key="1">
    <source>
        <dbReference type="SAM" id="MobiDB-lite"/>
    </source>
</evidence>
<organism evidence="2 3">
    <name type="scientific">Suillus subaureus</name>
    <dbReference type="NCBI Taxonomy" id="48587"/>
    <lineage>
        <taxon>Eukaryota</taxon>
        <taxon>Fungi</taxon>
        <taxon>Dikarya</taxon>
        <taxon>Basidiomycota</taxon>
        <taxon>Agaricomycotina</taxon>
        <taxon>Agaricomycetes</taxon>
        <taxon>Agaricomycetidae</taxon>
        <taxon>Boletales</taxon>
        <taxon>Suillineae</taxon>
        <taxon>Suillaceae</taxon>
        <taxon>Suillus</taxon>
    </lineage>
</organism>
<sequence>MPLRLTKDGEKAKTKAGREKVGNTALLDSHQGSGTASLDHNVKEDARLDKSANKAIVGFNPIHAFPLVLPKEWIVEDTMEKDHKKRDELPILCISDKAPKDWKIKAAVKQCLHRLREVLEYYGQWIVTVFDANQVDDLVGIHISRNETKHIYMQSPEEGLIQRYKMLEANNKTSWHIECIPMAKGTYYIYSPEMQLNQFHKVMLSGYGGLIAYATAHLENQLCWCFNTVSDTLAEYQKIEAKSKTSTSFQKLKIKKEEILEDLKWAMPVLNAISDPLCDKLKSFFDTHLGNNTPASYRFGDDQDEMWLTTFKEYSYAVVAAMDEYANEVLSANETKDLDLDVCSALLGSIVKVSSWFSPMLYMTKGHGKDWEPGCEAVVEQQLLATFGLGDSPMGNKGKKKKKVTKGQQNCKEEDD</sequence>
<feature type="region of interest" description="Disordered" evidence="1">
    <location>
        <begin position="1"/>
        <end position="20"/>
    </location>
</feature>
<dbReference type="AlphaFoldDB" id="A0A9P7J5V8"/>
<dbReference type="OrthoDB" id="2690723at2759"/>
<evidence type="ECO:0000313" key="3">
    <source>
        <dbReference type="Proteomes" id="UP000807769"/>
    </source>
</evidence>
<protein>
    <submittedName>
        <fullName evidence="2">Uncharacterized protein</fullName>
    </submittedName>
</protein>
<dbReference type="GeneID" id="64627627"/>
<name>A0A9P7J5V8_9AGAM</name>